<dbReference type="EMBL" id="MCGO01000003">
    <property type="protein sequence ID" value="ORY52604.1"/>
    <property type="molecule type" value="Genomic_DNA"/>
</dbReference>
<comment type="caution">
    <text evidence="2">The sequence shown here is derived from an EMBL/GenBank/DDBJ whole genome shotgun (WGS) entry which is preliminary data.</text>
</comment>
<dbReference type="PANTHER" id="PTHR46564:SF1">
    <property type="entry name" value="TRANSPOSASE"/>
    <property type="match status" value="1"/>
</dbReference>
<name>A0A1Y2D0F2_9FUNG</name>
<keyword evidence="3" id="KW-1185">Reference proteome</keyword>
<proteinExistence type="predicted"/>
<reference evidence="2 3" key="1">
    <citation type="submission" date="2016-07" db="EMBL/GenBank/DDBJ databases">
        <title>Pervasive Adenine N6-methylation of Active Genes in Fungi.</title>
        <authorList>
            <consortium name="DOE Joint Genome Institute"/>
            <person name="Mondo S.J."/>
            <person name="Dannebaum R.O."/>
            <person name="Kuo R.C."/>
            <person name="Labutti K."/>
            <person name="Haridas S."/>
            <person name="Kuo A."/>
            <person name="Salamov A."/>
            <person name="Ahrendt S.R."/>
            <person name="Lipzen A."/>
            <person name="Sullivan W."/>
            <person name="Andreopoulos W.B."/>
            <person name="Clum A."/>
            <person name="Lindquist E."/>
            <person name="Daum C."/>
            <person name="Ramamoorthy G.K."/>
            <person name="Gryganskyi A."/>
            <person name="Culley D."/>
            <person name="Magnuson J.K."/>
            <person name="James T.Y."/>
            <person name="O'Malley M.A."/>
            <person name="Stajich J.E."/>
            <person name="Spatafora J.W."/>
            <person name="Visel A."/>
            <person name="Grigoriev I.V."/>
        </authorList>
    </citation>
    <scope>NUCLEOTIDE SEQUENCE [LARGE SCALE GENOMIC DNA]</scope>
    <source>
        <strain evidence="2 3">JEL800</strain>
    </source>
</reference>
<dbReference type="OrthoDB" id="2266637at2759"/>
<accession>A0A1Y2D0F2</accession>
<protein>
    <recommendedName>
        <fullName evidence="1">Tc1-like transposase DDE domain-containing protein</fullName>
    </recommendedName>
</protein>
<dbReference type="Proteomes" id="UP000193642">
    <property type="component" value="Unassembled WGS sequence"/>
</dbReference>
<evidence type="ECO:0000313" key="2">
    <source>
        <dbReference type="EMBL" id="ORY52604.1"/>
    </source>
</evidence>
<dbReference type="InterPro" id="IPR036397">
    <property type="entry name" value="RNaseH_sf"/>
</dbReference>
<gene>
    <name evidence="2" type="ORF">BCR33DRAFT_647240</name>
</gene>
<feature type="non-terminal residue" evidence="2">
    <location>
        <position position="1"/>
    </location>
</feature>
<dbReference type="PANTHER" id="PTHR46564">
    <property type="entry name" value="TRANSPOSASE"/>
    <property type="match status" value="1"/>
</dbReference>
<organism evidence="2 3">
    <name type="scientific">Rhizoclosmatium globosum</name>
    <dbReference type="NCBI Taxonomy" id="329046"/>
    <lineage>
        <taxon>Eukaryota</taxon>
        <taxon>Fungi</taxon>
        <taxon>Fungi incertae sedis</taxon>
        <taxon>Chytridiomycota</taxon>
        <taxon>Chytridiomycota incertae sedis</taxon>
        <taxon>Chytridiomycetes</taxon>
        <taxon>Chytridiales</taxon>
        <taxon>Chytriomycetaceae</taxon>
        <taxon>Rhizoclosmatium</taxon>
    </lineage>
</organism>
<dbReference type="GO" id="GO:0003676">
    <property type="term" value="F:nucleic acid binding"/>
    <property type="evidence" value="ECO:0007669"/>
    <property type="project" value="InterPro"/>
</dbReference>
<sequence>LVCVDESSSNRKTIQRSYGWAVVGERAYNNAEFVRGMRYTIIGAVVPEGLLAYDIQPGGRDGNEFTSWVEHDLLPKMNAYPGPRSVLVLDNCSIHKQDRLQEICDAHGV</sequence>
<dbReference type="AlphaFoldDB" id="A0A1Y2D0F2"/>
<dbReference type="Pfam" id="PF13358">
    <property type="entry name" value="DDE_3"/>
    <property type="match status" value="1"/>
</dbReference>
<dbReference type="InterPro" id="IPR038717">
    <property type="entry name" value="Tc1-like_DDE_dom"/>
</dbReference>
<evidence type="ECO:0000313" key="3">
    <source>
        <dbReference type="Proteomes" id="UP000193642"/>
    </source>
</evidence>
<dbReference type="Gene3D" id="3.30.420.10">
    <property type="entry name" value="Ribonuclease H-like superfamily/Ribonuclease H"/>
    <property type="match status" value="1"/>
</dbReference>
<evidence type="ECO:0000259" key="1">
    <source>
        <dbReference type="Pfam" id="PF13358"/>
    </source>
</evidence>
<dbReference type="STRING" id="329046.A0A1Y2D0F2"/>
<feature type="domain" description="Tc1-like transposase DDE" evidence="1">
    <location>
        <begin position="1"/>
        <end position="106"/>
    </location>
</feature>
<feature type="non-terminal residue" evidence="2">
    <location>
        <position position="109"/>
    </location>
</feature>